<comment type="caution">
    <text evidence="2">The sequence shown here is derived from an EMBL/GenBank/DDBJ whole genome shotgun (WGS) entry which is preliminary data.</text>
</comment>
<reference evidence="2 3" key="2">
    <citation type="journal article" date="2019" name="G3 (Bethesda)">
        <title>Hybrid Assembly of the Genome of the Entomopathogenic Nematode Steinernema carpocapsae Identifies the X-Chromosome.</title>
        <authorList>
            <person name="Serra L."/>
            <person name="Macchietto M."/>
            <person name="Macias-Munoz A."/>
            <person name="McGill C.J."/>
            <person name="Rodriguez I.M."/>
            <person name="Rodriguez B."/>
            <person name="Murad R."/>
            <person name="Mortazavi A."/>
        </authorList>
    </citation>
    <scope>NUCLEOTIDE SEQUENCE [LARGE SCALE GENOMIC DNA]</scope>
    <source>
        <strain evidence="2 3">ALL</strain>
    </source>
</reference>
<sequence>MRNSEREHRSALCASNEPKSGRIYVVLIHDNSEQNGYTGRNFRRSKIERFAGESLSFSAILAFRTLRIFYSKKQQVIIAVCTSGPEAKAADSRTAILTRLCRQNEAPRSKIPTRKSEPKSTSVQQDMEHPEIITKAQVKSKRSTQIGAIFY</sequence>
<proteinExistence type="predicted"/>
<dbReference type="EMBL" id="AZBU02000008">
    <property type="protein sequence ID" value="TKR67199.1"/>
    <property type="molecule type" value="Genomic_DNA"/>
</dbReference>
<evidence type="ECO:0000313" key="2">
    <source>
        <dbReference type="EMBL" id="TKR67199.1"/>
    </source>
</evidence>
<dbReference type="Proteomes" id="UP000298663">
    <property type="component" value="Unassembled WGS sequence"/>
</dbReference>
<keyword evidence="3" id="KW-1185">Reference proteome</keyword>
<organism evidence="2 3">
    <name type="scientific">Steinernema carpocapsae</name>
    <name type="common">Entomopathogenic nematode</name>
    <dbReference type="NCBI Taxonomy" id="34508"/>
    <lineage>
        <taxon>Eukaryota</taxon>
        <taxon>Metazoa</taxon>
        <taxon>Ecdysozoa</taxon>
        <taxon>Nematoda</taxon>
        <taxon>Chromadorea</taxon>
        <taxon>Rhabditida</taxon>
        <taxon>Tylenchina</taxon>
        <taxon>Panagrolaimomorpha</taxon>
        <taxon>Strongyloidoidea</taxon>
        <taxon>Steinernematidae</taxon>
        <taxon>Steinernema</taxon>
    </lineage>
</organism>
<reference evidence="2 3" key="1">
    <citation type="journal article" date="2015" name="Genome Biol.">
        <title>Comparative genomics of Steinernema reveals deeply conserved gene regulatory networks.</title>
        <authorList>
            <person name="Dillman A.R."/>
            <person name="Macchietto M."/>
            <person name="Porter C.F."/>
            <person name="Rogers A."/>
            <person name="Williams B."/>
            <person name="Antoshechkin I."/>
            <person name="Lee M.M."/>
            <person name="Goodwin Z."/>
            <person name="Lu X."/>
            <person name="Lewis E.E."/>
            <person name="Goodrich-Blair H."/>
            <person name="Stock S.P."/>
            <person name="Adams B.J."/>
            <person name="Sternberg P.W."/>
            <person name="Mortazavi A."/>
        </authorList>
    </citation>
    <scope>NUCLEOTIDE SEQUENCE [LARGE SCALE GENOMIC DNA]</scope>
    <source>
        <strain evidence="2 3">ALL</strain>
    </source>
</reference>
<name>A0A4U5MDH4_STECR</name>
<evidence type="ECO:0000256" key="1">
    <source>
        <dbReference type="SAM" id="MobiDB-lite"/>
    </source>
</evidence>
<feature type="region of interest" description="Disordered" evidence="1">
    <location>
        <begin position="105"/>
        <end position="127"/>
    </location>
</feature>
<protein>
    <submittedName>
        <fullName evidence="2">Uncharacterized protein</fullName>
    </submittedName>
</protein>
<gene>
    <name evidence="2" type="ORF">L596_023385</name>
</gene>
<accession>A0A4U5MDH4</accession>
<dbReference type="AlphaFoldDB" id="A0A4U5MDH4"/>
<evidence type="ECO:0000313" key="3">
    <source>
        <dbReference type="Proteomes" id="UP000298663"/>
    </source>
</evidence>